<reference evidence="1 2" key="2">
    <citation type="journal article" date="2024" name="Int. J. Syst. Evol. Microbiol.">
        <title>Promethearchaeum syntrophicum gen. nov., sp. nov., an anaerobic, obligately syntrophic archaeon, the first isolate of the lineage 'Asgard' archaea, and proposal of the new archaeal phylum Promethearchaeota phyl. nov. and kingdom Promethearchaeati regn. nov.</title>
        <authorList>
            <person name="Imachi H."/>
            <person name="Nobu M.K."/>
            <person name="Kato S."/>
            <person name="Takaki Y."/>
            <person name="Miyazaki M."/>
            <person name="Miyata M."/>
            <person name="Ogawara M."/>
            <person name="Saito Y."/>
            <person name="Sakai S."/>
            <person name="Tahara Y.O."/>
            <person name="Takano Y."/>
            <person name="Tasumi E."/>
            <person name="Uematsu K."/>
            <person name="Yoshimura T."/>
            <person name="Itoh T."/>
            <person name="Ohkuma M."/>
            <person name="Takai K."/>
        </authorList>
    </citation>
    <scope>NUCLEOTIDE SEQUENCE [LARGE SCALE GENOMIC DNA]</scope>
    <source>
        <strain evidence="1 2">MK-D1</strain>
    </source>
</reference>
<dbReference type="EMBL" id="CP042905">
    <property type="protein sequence ID" value="QEE16830.1"/>
    <property type="molecule type" value="Genomic_DNA"/>
</dbReference>
<dbReference type="AlphaFoldDB" id="A0A5B9DDI1"/>
<protein>
    <submittedName>
        <fullName evidence="1">Uncharacterized protein</fullName>
    </submittedName>
</protein>
<keyword evidence="2" id="KW-1185">Reference proteome</keyword>
<proteinExistence type="predicted"/>
<name>A0A5B9DDI1_9ARCH</name>
<evidence type="ECO:0000313" key="2">
    <source>
        <dbReference type="Proteomes" id="UP000321408"/>
    </source>
</evidence>
<sequence>MKLEEIRLDYEKSIERIKADVEKSKHSDNIDLQKVFARKFAEISIPDLIKLIKDEDVRTFLEKSKKK</sequence>
<dbReference type="GeneID" id="41330640"/>
<gene>
    <name evidence="1" type="ORF">DSAG12_02660</name>
</gene>
<accession>A0A5B9DDI1</accession>
<dbReference type="Proteomes" id="UP000321408">
    <property type="component" value="Chromosome"/>
</dbReference>
<reference evidence="1 2" key="1">
    <citation type="journal article" date="2020" name="Nature">
        <title>Isolation of an archaeon at the prokaryote-eukaryote interface.</title>
        <authorList>
            <person name="Imachi H."/>
            <person name="Nobu M.K."/>
            <person name="Nakahara N."/>
            <person name="Morono Y."/>
            <person name="Ogawara M."/>
            <person name="Takaki Y."/>
            <person name="Takano Y."/>
            <person name="Uematsu K."/>
            <person name="Ikuta T."/>
            <person name="Ito M."/>
            <person name="Matsui Y."/>
            <person name="Miyazaki M."/>
            <person name="Murata K."/>
            <person name="Saito Y."/>
            <person name="Sakai S."/>
            <person name="Song C."/>
            <person name="Tasumi E."/>
            <person name="Yamanaka Y."/>
            <person name="Yamaguchi T."/>
            <person name="Kamagata Y."/>
            <person name="Tamaki H."/>
            <person name="Takai K."/>
        </authorList>
    </citation>
    <scope>NUCLEOTIDE SEQUENCE [LARGE SCALE GENOMIC DNA]</scope>
    <source>
        <strain evidence="1 2">MK-D1</strain>
    </source>
</reference>
<dbReference type="RefSeq" id="WP_147663758.1">
    <property type="nucleotide sequence ID" value="NZ_CP042905.2"/>
</dbReference>
<evidence type="ECO:0000313" key="1">
    <source>
        <dbReference type="EMBL" id="QEE16830.1"/>
    </source>
</evidence>
<organism evidence="1 2">
    <name type="scientific">Promethearchaeum syntrophicum</name>
    <dbReference type="NCBI Taxonomy" id="2594042"/>
    <lineage>
        <taxon>Archaea</taxon>
        <taxon>Promethearchaeati</taxon>
        <taxon>Promethearchaeota</taxon>
        <taxon>Promethearchaeia</taxon>
        <taxon>Promethearchaeales</taxon>
        <taxon>Promethearchaeaceae</taxon>
        <taxon>Promethearchaeum</taxon>
    </lineage>
</organism>
<dbReference type="KEGG" id="psyt:DSAG12_02660"/>